<protein>
    <submittedName>
        <fullName evidence="1">Uncharacterized protein</fullName>
    </submittedName>
</protein>
<feature type="non-terminal residue" evidence="1">
    <location>
        <position position="1"/>
    </location>
</feature>
<dbReference type="PANTHER" id="PTHR33964:SF1">
    <property type="entry name" value="RE45066P"/>
    <property type="match status" value="1"/>
</dbReference>
<organism evidence="1">
    <name type="scientific">Lygus hesperus</name>
    <name type="common">Western plant bug</name>
    <dbReference type="NCBI Taxonomy" id="30085"/>
    <lineage>
        <taxon>Eukaryota</taxon>
        <taxon>Metazoa</taxon>
        <taxon>Ecdysozoa</taxon>
        <taxon>Arthropoda</taxon>
        <taxon>Hexapoda</taxon>
        <taxon>Insecta</taxon>
        <taxon>Pterygota</taxon>
        <taxon>Neoptera</taxon>
        <taxon>Paraneoptera</taxon>
        <taxon>Hemiptera</taxon>
        <taxon>Heteroptera</taxon>
        <taxon>Panheteroptera</taxon>
        <taxon>Cimicomorpha</taxon>
        <taxon>Miridae</taxon>
        <taxon>Mirini</taxon>
        <taxon>Lygus</taxon>
    </lineage>
</organism>
<gene>
    <name evidence="1" type="ORF">g.20147</name>
</gene>
<evidence type="ECO:0000313" key="1">
    <source>
        <dbReference type="EMBL" id="JAQ05190.1"/>
    </source>
</evidence>
<proteinExistence type="predicted"/>
<dbReference type="PANTHER" id="PTHR33964">
    <property type="entry name" value="RE45066P-RELATED"/>
    <property type="match status" value="1"/>
</dbReference>
<accession>A0A146LF64</accession>
<sequence length="297" mass="33470">PAAAALPSSAPLVAHDPSSREFLSRASRSRLARSPNTRSFTYGLTLVSPLVRPHLHFCLSYSVRSVVMRTALNFVFLASFIFEAVICEEVEVEGGDYDCADHNIYECAYPGDIQKFHAVSSPAELAPLCRNLHDYLRCIDNYTRKCLQPPQRSHFNRLFSGTSMIIQEICSEGHYQTEFLKHAACMKQLNEEFDACAKTYHSKIETIGNNPQIGQSICCPLREYMSCLNEVVSVRCGEVTANFSLGFNERLFHAILTTHCSTEENDCSANGAQWNLPQEFLLFLLAFATYLTHFRRS</sequence>
<reference evidence="1" key="1">
    <citation type="journal article" date="2016" name="Gigascience">
        <title>De novo construction of an expanded transcriptome assembly for the western tarnished plant bug, Lygus hesperus.</title>
        <authorList>
            <person name="Tassone E.E."/>
            <person name="Geib S.M."/>
            <person name="Hall B."/>
            <person name="Fabrick J.A."/>
            <person name="Brent C.S."/>
            <person name="Hull J.J."/>
        </authorList>
    </citation>
    <scope>NUCLEOTIDE SEQUENCE</scope>
</reference>
<dbReference type="AlphaFoldDB" id="A0A146LF64"/>
<dbReference type="EMBL" id="GDHC01013439">
    <property type="protein sequence ID" value="JAQ05190.1"/>
    <property type="molecule type" value="Transcribed_RNA"/>
</dbReference>
<name>A0A146LF64_LYGHE</name>